<feature type="compositionally biased region" description="Low complexity" evidence="1">
    <location>
        <begin position="591"/>
        <end position="605"/>
    </location>
</feature>
<dbReference type="Pfam" id="PF15072">
    <property type="entry name" value="HROB"/>
    <property type="match status" value="1"/>
</dbReference>
<proteinExistence type="predicted"/>
<reference evidence="4" key="1">
    <citation type="submission" date="2011-02" db="EMBL/GenBank/DDBJ databases">
        <title>The Genome Sequence of Capsaspora owczarzaki ATCC 30864.</title>
        <authorList>
            <person name="Russ C."/>
            <person name="Cuomo C."/>
            <person name="Burger G."/>
            <person name="Gray M.W."/>
            <person name="Holland P.W.H."/>
            <person name="King N."/>
            <person name="Lang F.B.F."/>
            <person name="Roger A.J."/>
            <person name="Ruiz-Trillo I."/>
            <person name="Young S.K."/>
            <person name="Zeng Q."/>
            <person name="Gargeya S."/>
            <person name="Alvarado L."/>
            <person name="Berlin A."/>
            <person name="Chapman S.B."/>
            <person name="Chen Z."/>
            <person name="Freedman E."/>
            <person name="Gellesch M."/>
            <person name="Goldberg J."/>
            <person name="Griggs A."/>
            <person name="Gujja S."/>
            <person name="Heilman E."/>
            <person name="Heiman D."/>
            <person name="Howarth C."/>
            <person name="Mehta T."/>
            <person name="Neiman D."/>
            <person name="Pearson M."/>
            <person name="Roberts A."/>
            <person name="Saif S."/>
            <person name="Shea T."/>
            <person name="Shenoy N."/>
            <person name="Sisk P."/>
            <person name="Stolte C."/>
            <person name="Sykes S."/>
            <person name="White J."/>
            <person name="Yandava C."/>
            <person name="Haas B."/>
            <person name="Nusbaum C."/>
            <person name="Birren B."/>
        </authorList>
    </citation>
    <scope>NUCLEOTIDE SEQUENCE</scope>
    <source>
        <strain evidence="4">ATCC 30864</strain>
    </source>
</reference>
<feature type="compositionally biased region" description="Low complexity" evidence="1">
    <location>
        <begin position="126"/>
        <end position="159"/>
    </location>
</feature>
<dbReference type="InterPro" id="IPR028045">
    <property type="entry name" value="HROB"/>
</dbReference>
<dbReference type="OrthoDB" id="21443at2759"/>
<feature type="compositionally biased region" description="Basic and acidic residues" evidence="1">
    <location>
        <begin position="732"/>
        <end position="749"/>
    </location>
</feature>
<evidence type="ECO:0000259" key="2">
    <source>
        <dbReference type="Pfam" id="PF15072"/>
    </source>
</evidence>
<feature type="region of interest" description="Disordered" evidence="1">
    <location>
        <begin position="184"/>
        <end position="212"/>
    </location>
</feature>
<feature type="compositionally biased region" description="Low complexity" evidence="1">
    <location>
        <begin position="520"/>
        <end position="547"/>
    </location>
</feature>
<sequence length="749" mass="79728">MDDDNADEVDLLEIDDAFDAAVVQLSATSTTTPRHHHAAAALNTHPEPAAAAAAAAATESAFIHFPAKTASTTPIAATATPTTGTAAAQSGAQMTARVNARSDAVPMPEPQQQQRHAWSQPRQMLQAPSQPTSSSKPATAAATSASASASSGNHASAHNAATAMAPMPSAAASVAAPKAVTVRRFPGPAGQLPPLVSNPEDSHGDGDGTDRVSLFHRHSSTTVLSVLVELDTWAQRNNQVLSDAVVVLRYQHSSDASEAGGNGPDQADRRLGQAGKPGIELPSTQAFTLSQAMPSSQQLAAEDDEFTRGAWQTMLCESAESGESNGVSLTFVIDGCKLIPIPLFLFLLLSYRPHSASEYYELTADFNLQFAKRFGYDHKIPFLVVLLKNYNPLDVDASVTLKDPTGEMSGTIHHKVLEEFGSLISAGAVLILKDVSVFSPTPRTQHLNVTLKNIVRIFCSERDYPSQDGKKPPGNDRFVEPAIWNGILQGLFDVARAAKAELERTEADQQRQRQERERQQLQQASRQKQQQQQQQQQNAQRKAITQQTGGAREASALHQQAARPFTAPHPRPTVPQPPSSPARPPQASLVQQRPALPQQQQQQQHPQPPPPAANPAVPHTPTTRPSGQSSLFATAAAGSPASVPTGPHVQPRSAFSTGTSGQSSLMGAAQALMAESRTDHSTPAALAPLHQAAPRQALVLDDEFDLADDDLDDSVLALVDVPAGNVSSHNGDTTDLRPREELKRSRLSS</sequence>
<evidence type="ECO:0000256" key="1">
    <source>
        <dbReference type="SAM" id="MobiDB-lite"/>
    </source>
</evidence>
<keyword evidence="4" id="KW-1185">Reference proteome</keyword>
<dbReference type="EMBL" id="KE346362">
    <property type="protein sequence ID" value="KJE90754.1"/>
    <property type="molecule type" value="Genomic_DNA"/>
</dbReference>
<feature type="compositionally biased region" description="Polar residues" evidence="1">
    <location>
        <begin position="620"/>
        <end position="632"/>
    </location>
</feature>
<name>A0A0D2X1G2_CAPO3</name>
<dbReference type="GO" id="GO:0000725">
    <property type="term" value="P:recombinational repair"/>
    <property type="evidence" value="ECO:0007669"/>
    <property type="project" value="InterPro"/>
</dbReference>
<feature type="region of interest" description="Disordered" evidence="1">
    <location>
        <begin position="254"/>
        <end position="277"/>
    </location>
</feature>
<feature type="region of interest" description="Disordered" evidence="1">
    <location>
        <begin position="97"/>
        <end position="159"/>
    </location>
</feature>
<feature type="compositionally biased region" description="Polar residues" evidence="1">
    <location>
        <begin position="110"/>
        <end position="123"/>
    </location>
</feature>
<feature type="domain" description="Homologous recombination OB-fold protein OB-fold" evidence="2">
    <location>
        <begin position="379"/>
        <end position="461"/>
    </location>
</feature>
<dbReference type="Proteomes" id="UP000008743">
    <property type="component" value="Unassembled WGS sequence"/>
</dbReference>
<organism evidence="3 4">
    <name type="scientific">Capsaspora owczarzaki (strain ATCC 30864)</name>
    <dbReference type="NCBI Taxonomy" id="595528"/>
    <lineage>
        <taxon>Eukaryota</taxon>
        <taxon>Filasterea</taxon>
        <taxon>Capsaspora</taxon>
    </lineage>
</organism>
<evidence type="ECO:0000313" key="4">
    <source>
        <dbReference type="Proteomes" id="UP000008743"/>
    </source>
</evidence>
<dbReference type="PANTHER" id="PTHR14523:SF1">
    <property type="entry name" value="HOMOLOGOUS RECOMBINATION OB-FOLD PROTEIN"/>
    <property type="match status" value="1"/>
</dbReference>
<feature type="region of interest" description="Disordered" evidence="1">
    <location>
        <begin position="721"/>
        <end position="749"/>
    </location>
</feature>
<feature type="region of interest" description="Disordered" evidence="1">
    <location>
        <begin position="505"/>
        <end position="662"/>
    </location>
</feature>
<evidence type="ECO:0000313" key="3">
    <source>
        <dbReference type="EMBL" id="KJE90754.1"/>
    </source>
</evidence>
<dbReference type="AlphaFoldDB" id="A0A0D2X1G2"/>
<feature type="compositionally biased region" description="Polar residues" evidence="1">
    <location>
        <begin position="653"/>
        <end position="662"/>
    </location>
</feature>
<feature type="compositionally biased region" description="Basic and acidic residues" evidence="1">
    <location>
        <begin position="200"/>
        <end position="210"/>
    </location>
</feature>
<feature type="compositionally biased region" description="Basic and acidic residues" evidence="1">
    <location>
        <begin position="505"/>
        <end position="519"/>
    </location>
</feature>
<gene>
    <name evidence="3" type="ORF">CAOG_002012</name>
</gene>
<accession>A0A0D2X1G2</accession>
<feature type="compositionally biased region" description="Pro residues" evidence="1">
    <location>
        <begin position="567"/>
        <end position="584"/>
    </location>
</feature>
<dbReference type="STRING" id="595528.A0A0D2X1G2"/>
<protein>
    <recommendedName>
        <fullName evidence="2">Homologous recombination OB-fold protein OB-fold domain-containing protein</fullName>
    </recommendedName>
</protein>
<dbReference type="PANTHER" id="PTHR14523">
    <property type="entry name" value="UNCHARACTERIZED PROTEIN C17ORF53 HOMOLOG"/>
    <property type="match status" value="1"/>
</dbReference>
<dbReference type="InParanoid" id="A0A0D2X1G2"/>
<dbReference type="InterPro" id="IPR058570">
    <property type="entry name" value="HROB_OB"/>
</dbReference>